<name>S3DAS9_GLAL2</name>
<evidence type="ECO:0000256" key="1">
    <source>
        <dbReference type="SAM" id="MobiDB-lite"/>
    </source>
</evidence>
<evidence type="ECO:0000313" key="3">
    <source>
        <dbReference type="Proteomes" id="UP000016922"/>
    </source>
</evidence>
<feature type="compositionally biased region" description="Low complexity" evidence="1">
    <location>
        <begin position="122"/>
        <end position="131"/>
    </location>
</feature>
<reference evidence="2 3" key="1">
    <citation type="journal article" date="2013" name="BMC Genomics">
        <title>Genomics-driven discovery of the pneumocandin biosynthetic gene cluster in the fungus Glarea lozoyensis.</title>
        <authorList>
            <person name="Chen L."/>
            <person name="Yue Q."/>
            <person name="Zhang X."/>
            <person name="Xiang M."/>
            <person name="Wang C."/>
            <person name="Li S."/>
            <person name="Che Y."/>
            <person name="Ortiz-Lopez F.J."/>
            <person name="Bills G.F."/>
            <person name="Liu X."/>
            <person name="An Z."/>
        </authorList>
    </citation>
    <scope>NUCLEOTIDE SEQUENCE [LARGE SCALE GENOMIC DNA]</scope>
    <source>
        <strain evidence="3">ATCC 20868 / MF5171</strain>
    </source>
</reference>
<feature type="compositionally biased region" description="Acidic residues" evidence="1">
    <location>
        <begin position="536"/>
        <end position="574"/>
    </location>
</feature>
<dbReference type="Proteomes" id="UP000016922">
    <property type="component" value="Unassembled WGS sequence"/>
</dbReference>
<feature type="region of interest" description="Disordered" evidence="1">
    <location>
        <begin position="530"/>
        <end position="586"/>
    </location>
</feature>
<dbReference type="OrthoDB" id="3564978at2759"/>
<organism evidence="2 3">
    <name type="scientific">Glarea lozoyensis (strain ATCC 20868 / MF5171)</name>
    <dbReference type="NCBI Taxonomy" id="1116229"/>
    <lineage>
        <taxon>Eukaryota</taxon>
        <taxon>Fungi</taxon>
        <taxon>Dikarya</taxon>
        <taxon>Ascomycota</taxon>
        <taxon>Pezizomycotina</taxon>
        <taxon>Leotiomycetes</taxon>
        <taxon>Helotiales</taxon>
        <taxon>Helotiaceae</taxon>
        <taxon>Glarea</taxon>
    </lineage>
</organism>
<dbReference type="KEGG" id="glz:GLAREA_11277"/>
<gene>
    <name evidence="2" type="ORF">GLAREA_11277</name>
</gene>
<feature type="region of interest" description="Disordered" evidence="1">
    <location>
        <begin position="172"/>
        <end position="254"/>
    </location>
</feature>
<sequence>MSTPEQNTNLDEEETSTATVEELEFILVSTRNLRERQNQVWGPPSGMDISFGSQSNASTDPSSSQRENVMQLTQAQDSDGTDDTHFSFPGTDTSMSEGLDDDTTRTTWISGNRASAEDDTSRSSSPNTSTRSADDPGAAKDEYLGYFTQARRAAMMRQMQEDMGRYDARRERDFGLGARDPRALTQLRIPKRDRPDSAQGRDSTRNVRRRRNAIVPAGPIVGRSRLRDPSRLRQLKNPEDTHQDLGVPPRPTDPLRVNSADYTYRFLEYLHAGGTPSQESPPPSGTGDIFTDHHARFSLLNEISDLHPEDDEIGTYLVTSDTLALVFQTILRIAVYDGLNRREATAFINEWTCFIRNWGDIVPYVPGSLHPRYMMFWAALRRGWAHWIPSRRCRKEIRYILRRKTRICHQFPLANDQPLTWDVRRNFRRSVIYQSGLPEPELHRLDPLFHDEQSSLNRMTLVFENWTAISEHVEAGRLPSEASFTSQELRMDRLERLIREERLVNDGMERVDEEADVEDDEDDDLYFAGVHRDEDLSSEVDENEDGEYSYLASDDDDSVDDDERFADADEDEDVTFVRGPNSTRWA</sequence>
<feature type="compositionally biased region" description="Basic and acidic residues" evidence="1">
    <location>
        <begin position="225"/>
        <end position="243"/>
    </location>
</feature>
<proteinExistence type="predicted"/>
<protein>
    <submittedName>
        <fullName evidence="2">Uncharacterized protein</fullName>
    </submittedName>
</protein>
<evidence type="ECO:0000313" key="2">
    <source>
        <dbReference type="EMBL" id="EPE35577.1"/>
    </source>
</evidence>
<feature type="compositionally biased region" description="Basic and acidic residues" evidence="1">
    <location>
        <begin position="172"/>
        <end position="182"/>
    </location>
</feature>
<dbReference type="GeneID" id="19470318"/>
<dbReference type="RefSeq" id="XP_008077656.1">
    <property type="nucleotide sequence ID" value="XM_008079465.1"/>
</dbReference>
<dbReference type="AlphaFoldDB" id="S3DAS9"/>
<feature type="compositionally biased region" description="Polar residues" evidence="1">
    <location>
        <begin position="51"/>
        <end position="78"/>
    </location>
</feature>
<feature type="region of interest" description="Disordered" evidence="1">
    <location>
        <begin position="1"/>
        <end position="140"/>
    </location>
</feature>
<dbReference type="EMBL" id="KE145354">
    <property type="protein sequence ID" value="EPE35577.1"/>
    <property type="molecule type" value="Genomic_DNA"/>
</dbReference>
<dbReference type="HOGENOM" id="CLU_465431_0_0_1"/>
<accession>S3DAS9</accession>
<keyword evidence="3" id="KW-1185">Reference proteome</keyword>